<dbReference type="SUPFAM" id="SSF55961">
    <property type="entry name" value="Bet v1-like"/>
    <property type="match status" value="1"/>
</dbReference>
<dbReference type="InterPro" id="IPR019587">
    <property type="entry name" value="Polyketide_cyclase/dehydratase"/>
</dbReference>
<dbReference type="InterPro" id="IPR023393">
    <property type="entry name" value="START-like_dom_sf"/>
</dbReference>
<dbReference type="InterPro" id="IPR047618">
    <property type="entry name" value="QOR-like"/>
</dbReference>
<keyword evidence="1" id="KW-0521">NADP</keyword>
<dbReference type="CDD" id="cd07821">
    <property type="entry name" value="PYR_PYL_RCAR_like"/>
    <property type="match status" value="1"/>
</dbReference>
<protein>
    <submittedName>
        <fullName evidence="4">Zinc-binding dehydrogenase</fullName>
    </submittedName>
</protein>
<dbReference type="Pfam" id="PF00107">
    <property type="entry name" value="ADH_zinc_N"/>
    <property type="match status" value="1"/>
</dbReference>
<dbReference type="AlphaFoldDB" id="A0A6L8WD11"/>
<comment type="caution">
    <text evidence="4">The sequence shown here is derived from an EMBL/GenBank/DDBJ whole genome shotgun (WGS) entry which is preliminary data.</text>
</comment>
<dbReference type="GO" id="GO:0035925">
    <property type="term" value="F:mRNA 3'-UTR AU-rich region binding"/>
    <property type="evidence" value="ECO:0007669"/>
    <property type="project" value="TreeGrafter"/>
</dbReference>
<name>A0A6L8WD11_9PROT</name>
<dbReference type="CDD" id="cd05286">
    <property type="entry name" value="QOR2"/>
    <property type="match status" value="1"/>
</dbReference>
<proteinExistence type="predicted"/>
<evidence type="ECO:0000256" key="1">
    <source>
        <dbReference type="ARBA" id="ARBA00022857"/>
    </source>
</evidence>
<dbReference type="InterPro" id="IPR020843">
    <property type="entry name" value="ER"/>
</dbReference>
<dbReference type="InterPro" id="IPR036291">
    <property type="entry name" value="NAD(P)-bd_dom_sf"/>
</dbReference>
<dbReference type="SUPFAM" id="SSF50129">
    <property type="entry name" value="GroES-like"/>
    <property type="match status" value="1"/>
</dbReference>
<dbReference type="Proteomes" id="UP000476030">
    <property type="component" value="Unassembled WGS sequence"/>
</dbReference>
<gene>
    <name evidence="4" type="ORF">GQE98_16715</name>
</gene>
<accession>A0A6L8WD11</accession>
<dbReference type="GO" id="GO:0005829">
    <property type="term" value="C:cytosol"/>
    <property type="evidence" value="ECO:0007669"/>
    <property type="project" value="TreeGrafter"/>
</dbReference>
<evidence type="ECO:0000259" key="3">
    <source>
        <dbReference type="SMART" id="SM00829"/>
    </source>
</evidence>
<dbReference type="Pfam" id="PF10604">
    <property type="entry name" value="Polyketide_cyc2"/>
    <property type="match status" value="1"/>
</dbReference>
<dbReference type="GO" id="GO:0070402">
    <property type="term" value="F:NADPH binding"/>
    <property type="evidence" value="ECO:0007669"/>
    <property type="project" value="TreeGrafter"/>
</dbReference>
<dbReference type="Pfam" id="PF08240">
    <property type="entry name" value="ADH_N"/>
    <property type="match status" value="1"/>
</dbReference>
<dbReference type="SMART" id="SM00829">
    <property type="entry name" value="PKS_ER"/>
    <property type="match status" value="1"/>
</dbReference>
<dbReference type="Gene3D" id="3.30.530.20">
    <property type="match status" value="1"/>
</dbReference>
<dbReference type="EMBL" id="WTUW01000009">
    <property type="protein sequence ID" value="MZR32283.1"/>
    <property type="molecule type" value="Genomic_DNA"/>
</dbReference>
<dbReference type="InterPro" id="IPR013154">
    <property type="entry name" value="ADH-like_N"/>
</dbReference>
<dbReference type="PANTHER" id="PTHR48106:SF13">
    <property type="entry name" value="QUINONE OXIDOREDUCTASE-RELATED"/>
    <property type="match status" value="1"/>
</dbReference>
<evidence type="ECO:0000313" key="4">
    <source>
        <dbReference type="EMBL" id="MZR32283.1"/>
    </source>
</evidence>
<evidence type="ECO:0000313" key="5">
    <source>
        <dbReference type="Proteomes" id="UP000476030"/>
    </source>
</evidence>
<feature type="domain" description="Enoyl reductase (ER)" evidence="3">
    <location>
        <begin position="193"/>
        <end position="504"/>
    </location>
</feature>
<dbReference type="Gene3D" id="3.40.50.720">
    <property type="entry name" value="NAD(P)-binding Rossmann-like Domain"/>
    <property type="match status" value="1"/>
</dbReference>
<keyword evidence="5" id="KW-1185">Reference proteome</keyword>
<dbReference type="Gene3D" id="3.90.180.10">
    <property type="entry name" value="Medium-chain alcohol dehydrogenases, catalytic domain"/>
    <property type="match status" value="1"/>
</dbReference>
<dbReference type="GO" id="GO:0003960">
    <property type="term" value="F:quinone reductase (NADPH) activity"/>
    <property type="evidence" value="ECO:0007669"/>
    <property type="project" value="InterPro"/>
</dbReference>
<keyword evidence="2" id="KW-0560">Oxidoreductase</keyword>
<dbReference type="InterPro" id="IPR013149">
    <property type="entry name" value="ADH-like_C"/>
</dbReference>
<organism evidence="4 5">
    <name type="scientific">Sneathiella litorea</name>
    <dbReference type="NCBI Taxonomy" id="2606216"/>
    <lineage>
        <taxon>Bacteria</taxon>
        <taxon>Pseudomonadati</taxon>
        <taxon>Pseudomonadota</taxon>
        <taxon>Alphaproteobacteria</taxon>
        <taxon>Sneathiellales</taxon>
        <taxon>Sneathiellaceae</taxon>
        <taxon>Sneathiella</taxon>
    </lineage>
</organism>
<dbReference type="SUPFAM" id="SSF51735">
    <property type="entry name" value="NAD(P)-binding Rossmann-fold domains"/>
    <property type="match status" value="1"/>
</dbReference>
<evidence type="ECO:0000256" key="2">
    <source>
        <dbReference type="ARBA" id="ARBA00023002"/>
    </source>
</evidence>
<reference evidence="4 5" key="1">
    <citation type="submission" date="2019-12" db="EMBL/GenBank/DDBJ databases">
        <title>Snethiella sp. nov. sp. isolated from sea sand.</title>
        <authorList>
            <person name="Kim J."/>
            <person name="Jeong S.E."/>
            <person name="Jung H.S."/>
            <person name="Jeon C.O."/>
        </authorList>
    </citation>
    <scope>NUCLEOTIDE SEQUENCE [LARGE SCALE GENOMIC DNA]</scope>
    <source>
        <strain evidence="4 5">DP05</strain>
    </source>
</reference>
<dbReference type="PANTHER" id="PTHR48106">
    <property type="entry name" value="QUINONE OXIDOREDUCTASE PIG3-RELATED"/>
    <property type="match status" value="1"/>
</dbReference>
<sequence length="514" mass="55722">MGLPHSRARWGAELVSVRRSTVIEAPIEAVWEILRDFNGHDRWHPAVRRSHLDGNKRTDQISAIRNFELTEGENLREQLLSMSDKDHSFRYAIVESDIPLQNYIAEVSLKRVTDGNCTFWSWTSKFDTPRGREQELAQLVAEGVYEAGFEAVRSRLTTTRTLSRHSFSSSAPSTQSQSGTALSGMAIGINRHGGPEEMHAIEVTAAPPGPGEVRLRQTAIGVNYIDVYCRSGYFDLLKPPGVPGMEAVGIVESVGEGVRHLSPGQRVGYACPPVGAYASVRTMSAALVVPLPDDIDDVTAAAALLKGMAAEFLLHRVHQVKKEDVVLVYAPAGGVGRILCQWANSLGAKVIGATSNEEKARVARAEGAHHVILPGNRSLEEQVMEITKGHGADVIFDAVGKDSFDHSVAALATCGHLVSFGQASGDIGARDISSLASKSVTISRPNFGHYTDTPEKVAAITKRLFDAIRRHVITIEVGQQYPLSRAADAHRALEARETTGSSVLIPDDYKKGQK</sequence>
<dbReference type="InterPro" id="IPR011032">
    <property type="entry name" value="GroES-like_sf"/>
</dbReference>